<dbReference type="AlphaFoldDB" id="A0A7X0FUK1"/>
<dbReference type="InterPro" id="IPR005325">
    <property type="entry name" value="DUF308_memb"/>
</dbReference>
<dbReference type="RefSeq" id="WP_185023705.1">
    <property type="nucleotide sequence ID" value="NZ_JACHMQ010000001.1"/>
</dbReference>
<organism evidence="3 4">
    <name type="scientific">Actinomadura coerulea</name>
    <dbReference type="NCBI Taxonomy" id="46159"/>
    <lineage>
        <taxon>Bacteria</taxon>
        <taxon>Bacillati</taxon>
        <taxon>Actinomycetota</taxon>
        <taxon>Actinomycetes</taxon>
        <taxon>Streptosporangiales</taxon>
        <taxon>Thermomonosporaceae</taxon>
        <taxon>Actinomadura</taxon>
    </lineage>
</organism>
<accession>A0A7X0FUK1</accession>
<evidence type="ECO:0000313" key="3">
    <source>
        <dbReference type="EMBL" id="MBB6393981.1"/>
    </source>
</evidence>
<evidence type="ECO:0000256" key="1">
    <source>
        <dbReference type="SAM" id="MobiDB-lite"/>
    </source>
</evidence>
<protein>
    <submittedName>
        <fullName evidence="3">Uncharacterized membrane protein HdeD (DUF308 family)</fullName>
    </submittedName>
</protein>
<dbReference type="InterPro" id="IPR052712">
    <property type="entry name" value="Acid_resist_chaperone_HdeD"/>
</dbReference>
<dbReference type="EMBL" id="JACHMQ010000001">
    <property type="protein sequence ID" value="MBB6393981.1"/>
    <property type="molecule type" value="Genomic_DNA"/>
</dbReference>
<keyword evidence="2" id="KW-0472">Membrane</keyword>
<evidence type="ECO:0000256" key="2">
    <source>
        <dbReference type="SAM" id="Phobius"/>
    </source>
</evidence>
<feature type="transmembrane region" description="Helical" evidence="2">
    <location>
        <begin position="91"/>
        <end position="111"/>
    </location>
</feature>
<feature type="transmembrane region" description="Helical" evidence="2">
    <location>
        <begin position="148"/>
        <end position="172"/>
    </location>
</feature>
<keyword evidence="4" id="KW-1185">Reference proteome</keyword>
<proteinExistence type="predicted"/>
<dbReference type="GO" id="GO:0005886">
    <property type="term" value="C:plasma membrane"/>
    <property type="evidence" value="ECO:0007669"/>
    <property type="project" value="TreeGrafter"/>
</dbReference>
<feature type="transmembrane region" description="Helical" evidence="2">
    <location>
        <begin position="12"/>
        <end position="29"/>
    </location>
</feature>
<name>A0A7X0FUK1_9ACTN</name>
<feature type="transmembrane region" description="Helical" evidence="2">
    <location>
        <begin position="123"/>
        <end position="142"/>
    </location>
</feature>
<dbReference type="Pfam" id="PF03729">
    <property type="entry name" value="DUF308"/>
    <property type="match status" value="1"/>
</dbReference>
<dbReference type="Proteomes" id="UP000546324">
    <property type="component" value="Unassembled WGS sequence"/>
</dbReference>
<evidence type="ECO:0000313" key="4">
    <source>
        <dbReference type="Proteomes" id="UP000546324"/>
    </source>
</evidence>
<sequence>MFDLMTRHWWVLALRGTFAIIFGIVAWVWPGITVWALVVLFGAYALVDGVFAVAQAIRGTSGGPRGLLALSGAAGVALGIAALVWPGITAFVLLMLIAAWAVATGVLEIGVALAMRKELKGEWAYVLTGAVSLIFGIMLFAWPVSGAIAIVWLIGLLAVLTGAAMIGAAFRLRRLGQAAERPGGPSPAAHYRPGPHY</sequence>
<gene>
    <name evidence="3" type="ORF">BKA00_000895</name>
</gene>
<reference evidence="3 4" key="1">
    <citation type="submission" date="2020-08" db="EMBL/GenBank/DDBJ databases">
        <title>Sequencing the genomes of 1000 actinobacteria strains.</title>
        <authorList>
            <person name="Klenk H.-P."/>
        </authorList>
    </citation>
    <scope>NUCLEOTIDE SEQUENCE [LARGE SCALE GENOMIC DNA]</scope>
    <source>
        <strain evidence="3 4">DSM 43675</strain>
    </source>
</reference>
<keyword evidence="2" id="KW-1133">Transmembrane helix</keyword>
<feature type="transmembrane region" description="Helical" evidence="2">
    <location>
        <begin position="35"/>
        <end position="54"/>
    </location>
</feature>
<feature type="transmembrane region" description="Helical" evidence="2">
    <location>
        <begin position="66"/>
        <end position="85"/>
    </location>
</feature>
<comment type="caution">
    <text evidence="3">The sequence shown here is derived from an EMBL/GenBank/DDBJ whole genome shotgun (WGS) entry which is preliminary data.</text>
</comment>
<dbReference type="PANTHER" id="PTHR34989:SF1">
    <property type="entry name" value="PROTEIN HDED"/>
    <property type="match status" value="1"/>
</dbReference>
<feature type="region of interest" description="Disordered" evidence="1">
    <location>
        <begin position="178"/>
        <end position="197"/>
    </location>
</feature>
<keyword evidence="2" id="KW-0812">Transmembrane</keyword>
<dbReference type="PANTHER" id="PTHR34989">
    <property type="entry name" value="PROTEIN HDED"/>
    <property type="match status" value="1"/>
</dbReference>